<comment type="similarity">
    <text evidence="1">Belongs to the synaptotagmin family.</text>
</comment>
<feature type="compositionally biased region" description="Polar residues" evidence="2">
    <location>
        <begin position="88"/>
        <end position="97"/>
    </location>
</feature>
<feature type="compositionally biased region" description="Basic and acidic residues" evidence="2">
    <location>
        <begin position="277"/>
        <end position="307"/>
    </location>
</feature>
<proteinExistence type="inferred from homology"/>
<evidence type="ECO:0000313" key="3">
    <source>
        <dbReference type="EMBL" id="ELK16135.1"/>
    </source>
</evidence>
<protein>
    <submittedName>
        <fullName evidence="3">Synaptotagmin-14</fullName>
    </submittedName>
</protein>
<dbReference type="EMBL" id="KB030474">
    <property type="protein sequence ID" value="ELK16135.1"/>
    <property type="molecule type" value="Genomic_DNA"/>
</dbReference>
<dbReference type="InterPro" id="IPR043541">
    <property type="entry name" value="SYT14/14L/16"/>
</dbReference>
<dbReference type="InParanoid" id="L5KY69"/>
<evidence type="ECO:0000256" key="2">
    <source>
        <dbReference type="SAM" id="MobiDB-lite"/>
    </source>
</evidence>
<evidence type="ECO:0000313" key="4">
    <source>
        <dbReference type="Proteomes" id="UP000010552"/>
    </source>
</evidence>
<dbReference type="PANTHER" id="PTHR46129:SF3">
    <property type="entry name" value="SYNAPTOTAGMIN-14-RELATED"/>
    <property type="match status" value="1"/>
</dbReference>
<reference evidence="4" key="1">
    <citation type="journal article" date="2013" name="Science">
        <title>Comparative analysis of bat genomes provides insight into the evolution of flight and immunity.</title>
        <authorList>
            <person name="Zhang G."/>
            <person name="Cowled C."/>
            <person name="Shi Z."/>
            <person name="Huang Z."/>
            <person name="Bishop-Lilly K.A."/>
            <person name="Fang X."/>
            <person name="Wynne J.W."/>
            <person name="Xiong Z."/>
            <person name="Baker M.L."/>
            <person name="Zhao W."/>
            <person name="Tachedjian M."/>
            <person name="Zhu Y."/>
            <person name="Zhou P."/>
            <person name="Jiang X."/>
            <person name="Ng J."/>
            <person name="Yang L."/>
            <person name="Wu L."/>
            <person name="Xiao J."/>
            <person name="Feng Y."/>
            <person name="Chen Y."/>
            <person name="Sun X."/>
            <person name="Zhang Y."/>
            <person name="Marsh G.A."/>
            <person name="Crameri G."/>
            <person name="Broder C.C."/>
            <person name="Frey K.G."/>
            <person name="Wang L.F."/>
            <person name="Wang J."/>
        </authorList>
    </citation>
    <scope>NUCLEOTIDE SEQUENCE [LARGE SCALE GENOMIC DNA]</scope>
</reference>
<name>L5KY69_PTEAL</name>
<feature type="region of interest" description="Disordered" evidence="2">
    <location>
        <begin position="44"/>
        <end position="97"/>
    </location>
</feature>
<dbReference type="Proteomes" id="UP000010552">
    <property type="component" value="Unassembled WGS sequence"/>
</dbReference>
<feature type="compositionally biased region" description="Polar residues" evidence="2">
    <location>
        <begin position="56"/>
        <end position="79"/>
    </location>
</feature>
<dbReference type="STRING" id="9402.L5KY69"/>
<organism evidence="3 4">
    <name type="scientific">Pteropus alecto</name>
    <name type="common">Black flying fox</name>
    <dbReference type="NCBI Taxonomy" id="9402"/>
    <lineage>
        <taxon>Eukaryota</taxon>
        <taxon>Metazoa</taxon>
        <taxon>Chordata</taxon>
        <taxon>Craniata</taxon>
        <taxon>Vertebrata</taxon>
        <taxon>Euteleostomi</taxon>
        <taxon>Mammalia</taxon>
        <taxon>Eutheria</taxon>
        <taxon>Laurasiatheria</taxon>
        <taxon>Chiroptera</taxon>
        <taxon>Yinpterochiroptera</taxon>
        <taxon>Pteropodoidea</taxon>
        <taxon>Pteropodidae</taxon>
        <taxon>Pteropodinae</taxon>
        <taxon>Pteropus</taxon>
    </lineage>
</organism>
<feature type="region of interest" description="Disordered" evidence="2">
    <location>
        <begin position="277"/>
        <end position="317"/>
    </location>
</feature>
<sequence length="421" mass="46957">MSSLMDTISNVVEDLTTAVGEVSYALSDSVAEQVTSMINGFRPEDESSAAAEAVDTSKQGNAVSPEVSENTKCQKTQSNLEHRANQRAYCSTSVSQRQDQGINEGRIFKHIDDRQQTLSDNQETDNAGDSLRDHVSDGRTSVIKQNAKAGSTFQELGHTDRYKKIGLGISSHGKNDLKEVRYQEMKENHIRKAEKHIKSKGSKGNERIGNECSPKDILASDRQMIQKPIMKEDVYLAPSTNSKDKLHGKIKEQINPTKCYKVEGVIKTKKNEAISAKEETAKSRDEKYSKIIPEKDNSYMDKDEHGSSSESEDEALGKYHEALSRTHNSRLPLADSRQKNYTWETRQKYSPLSAEYDGYSSEASIDEGIQQVVKLSRLRCPVQGISQPGFSNLYPVVGMPVVQHQDGAYSDLHCLLPLYNS</sequence>
<keyword evidence="4" id="KW-1185">Reference proteome</keyword>
<gene>
    <name evidence="3" type="ORF">PAL_GLEAN10017604</name>
</gene>
<dbReference type="PANTHER" id="PTHR46129">
    <property type="entry name" value="SYNAPTOTAGMIN 14, ISOFORM D"/>
    <property type="match status" value="1"/>
</dbReference>
<accession>L5KY69</accession>
<evidence type="ECO:0000256" key="1">
    <source>
        <dbReference type="ARBA" id="ARBA00006996"/>
    </source>
</evidence>
<dbReference type="AlphaFoldDB" id="L5KY69"/>
<dbReference type="GO" id="GO:0005543">
    <property type="term" value="F:phospholipid binding"/>
    <property type="evidence" value="ECO:0007669"/>
    <property type="project" value="TreeGrafter"/>
</dbReference>